<feature type="region of interest" description="Disordered" evidence="1">
    <location>
        <begin position="83"/>
        <end position="130"/>
    </location>
</feature>
<keyword evidence="3" id="KW-0012">Acyltransferase</keyword>
<evidence type="ECO:0000256" key="1">
    <source>
        <dbReference type="SAM" id="MobiDB-lite"/>
    </source>
</evidence>
<keyword evidence="2" id="KW-0472">Membrane</keyword>
<dbReference type="GO" id="GO:0097038">
    <property type="term" value="C:perinuclear endoplasmic reticulum"/>
    <property type="evidence" value="ECO:0007669"/>
    <property type="project" value="EnsemblFungi"/>
</dbReference>
<dbReference type="InParanoid" id="A0A151GUD0"/>
<feature type="region of interest" description="Disordered" evidence="1">
    <location>
        <begin position="1"/>
        <end position="24"/>
    </location>
</feature>
<dbReference type="SUPFAM" id="SSF53474">
    <property type="entry name" value="alpha/beta-Hydrolases"/>
    <property type="match status" value="1"/>
</dbReference>
<feature type="compositionally biased region" description="Low complexity" evidence="1">
    <location>
        <begin position="119"/>
        <end position="130"/>
    </location>
</feature>
<organism evidence="3 4">
    <name type="scientific">Drechmeria coniospora</name>
    <name type="common">Nematophagous fungus</name>
    <name type="synonym">Meria coniospora</name>
    <dbReference type="NCBI Taxonomy" id="98403"/>
    <lineage>
        <taxon>Eukaryota</taxon>
        <taxon>Fungi</taxon>
        <taxon>Dikarya</taxon>
        <taxon>Ascomycota</taxon>
        <taxon>Pezizomycotina</taxon>
        <taxon>Sordariomycetes</taxon>
        <taxon>Hypocreomycetidae</taxon>
        <taxon>Hypocreales</taxon>
        <taxon>Ophiocordycipitaceae</taxon>
        <taxon>Drechmeria</taxon>
    </lineage>
</organism>
<dbReference type="GO" id="GO:0005811">
    <property type="term" value="C:lipid droplet"/>
    <property type="evidence" value="ECO:0007669"/>
    <property type="project" value="EnsemblFungi"/>
</dbReference>
<dbReference type="GO" id="GO:0008374">
    <property type="term" value="F:O-acyltransferase activity"/>
    <property type="evidence" value="ECO:0007669"/>
    <property type="project" value="InterPro"/>
</dbReference>
<dbReference type="GO" id="GO:0140042">
    <property type="term" value="P:lipid droplet formation"/>
    <property type="evidence" value="ECO:0007669"/>
    <property type="project" value="EnsemblFungi"/>
</dbReference>
<feature type="transmembrane region" description="Helical" evidence="2">
    <location>
        <begin position="179"/>
        <end position="197"/>
    </location>
</feature>
<dbReference type="AlphaFoldDB" id="A0A151GUD0"/>
<sequence>MEPGAATVAGGSHLPGGQAHGPTPRHWIAGTSLLPPFPLVPFPRSSALQWLLALNKVRNVATTRAVSPSAAVVVAPIRNPWLQAGSRQSRPTRRRKGWPDTSRQPSPALERRTGRAAGSTTSPSPVMTTTLRRRVPPPATVTAEDECSELEDCKAKRPKGRHHVHVVERVPKTRKRRNTFIFLLGSLFGLIAAGFFAKSNDLIDFPEFGDLTMDSLFDVLPAGLVRDMRDLVQGEREVTDSYDSFSVGLKARADGLGAHHAMIMVPGVISTGLESWGTANVSRQYFRKRLWGSWTMMRALVLDKEVWKRHIMLDKKTGLDPPAIKLRAAQGFDATDFFITGYWIWNKIFENLATIGYDPTNSFTAAYDWRLSYPNLEFRDRYFTRLKSYIETAVAVDGRKVVLASHSMGSQVVFYFFHWVQSDKGGGGGQDWVDRHVDSWINISGCLLGAVKGLTAVLSGEMRDTAQLNAFAIYGLEKFLKREERAEIFRAMPGISSMLPLGGNAVWGDLGWAPDDLADQSFSYGSLLNFKVGANWTTPSRNFTVEDSLSHLMNTTEDWYRNHVMGSYSHAVAHTAAEVERNEDDPRKWINPLESRLPRAPNLKIYCFYGVGKPTERAYYYRAPDPAASSGLNFTIDTGLTEGEVDRGVILGEGDGTVNLLSTGYMCNRGWHIKRYNPAGSKITVVEMPHEPERFNPRGGPNTADHVDILGRQNLNELVLRVAAGKGETISDYIVSNIREYAAKVKVYEEDEA</sequence>
<reference evidence="3 4" key="1">
    <citation type="journal article" date="2016" name="Sci. Rep.">
        <title>Insights into Adaptations to a Near-Obligate Nematode Endoparasitic Lifestyle from the Finished Genome of Drechmeria coniospora.</title>
        <authorList>
            <person name="Zhang L."/>
            <person name="Zhou Z."/>
            <person name="Guo Q."/>
            <person name="Fokkens L."/>
            <person name="Miskei M."/>
            <person name="Pocsi I."/>
            <person name="Zhang W."/>
            <person name="Chen M."/>
            <person name="Wang L."/>
            <person name="Sun Y."/>
            <person name="Donzelli B.G."/>
            <person name="Gibson D.M."/>
            <person name="Nelson D.R."/>
            <person name="Luo J.G."/>
            <person name="Rep M."/>
            <person name="Liu H."/>
            <person name="Yang S."/>
            <person name="Wang J."/>
            <person name="Krasnoff S.B."/>
            <person name="Xu Y."/>
            <person name="Molnar I."/>
            <person name="Lin M."/>
        </authorList>
    </citation>
    <scope>NUCLEOTIDE SEQUENCE [LARGE SCALE GENOMIC DNA]</scope>
    <source>
        <strain evidence="3 4">ARSEF 6962</strain>
    </source>
</reference>
<evidence type="ECO:0000313" key="4">
    <source>
        <dbReference type="Proteomes" id="UP000076580"/>
    </source>
</evidence>
<dbReference type="GO" id="GO:0046027">
    <property type="term" value="F:phospholipid:diacylglycerol acyltransferase activity"/>
    <property type="evidence" value="ECO:0007669"/>
    <property type="project" value="EnsemblFungi"/>
</dbReference>
<dbReference type="GO" id="GO:0032541">
    <property type="term" value="C:cortical endoplasmic reticulum"/>
    <property type="evidence" value="ECO:0007669"/>
    <property type="project" value="EnsemblFungi"/>
</dbReference>
<gene>
    <name evidence="3" type="ORF">DCS_01862</name>
</gene>
<dbReference type="STRING" id="98403.A0A151GUD0"/>
<dbReference type="FunCoup" id="A0A151GUD0">
    <property type="interactions" value="224"/>
</dbReference>
<proteinExistence type="predicted"/>
<dbReference type="Pfam" id="PF02450">
    <property type="entry name" value="LCAT"/>
    <property type="match status" value="1"/>
</dbReference>
<dbReference type="GO" id="GO:0055091">
    <property type="term" value="P:phospholipid homeostasis"/>
    <property type="evidence" value="ECO:0007669"/>
    <property type="project" value="EnsemblFungi"/>
</dbReference>
<keyword evidence="4" id="KW-1185">Reference proteome</keyword>
<keyword evidence="3" id="KW-0808">Transferase</keyword>
<dbReference type="Proteomes" id="UP000076580">
    <property type="component" value="Chromosome 01"/>
</dbReference>
<dbReference type="PANTHER" id="PTHR11440">
    <property type="entry name" value="LECITHIN-CHOLESTEROL ACYLTRANSFERASE-RELATED"/>
    <property type="match status" value="1"/>
</dbReference>
<dbReference type="GO" id="GO:0019432">
    <property type="term" value="P:triglyceride biosynthetic process"/>
    <property type="evidence" value="ECO:0007669"/>
    <property type="project" value="EnsemblFungi"/>
</dbReference>
<dbReference type="GO" id="GO:0005637">
    <property type="term" value="C:nuclear inner membrane"/>
    <property type="evidence" value="ECO:0007669"/>
    <property type="project" value="EnsemblFungi"/>
</dbReference>
<dbReference type="Gene3D" id="3.40.50.1820">
    <property type="entry name" value="alpha/beta hydrolase"/>
    <property type="match status" value="1"/>
</dbReference>
<dbReference type="InterPro" id="IPR003386">
    <property type="entry name" value="LACT/PDAT_acylTrfase"/>
</dbReference>
<name>A0A151GUD0_DRECN</name>
<dbReference type="InterPro" id="IPR029058">
    <property type="entry name" value="AB_hydrolase_fold"/>
</dbReference>
<dbReference type="RefSeq" id="XP_040660076.1">
    <property type="nucleotide sequence ID" value="XM_040799193.1"/>
</dbReference>
<evidence type="ECO:0000256" key="2">
    <source>
        <dbReference type="SAM" id="Phobius"/>
    </source>
</evidence>
<accession>A0A151GUD0</accession>
<dbReference type="EMBL" id="LAYC01000001">
    <property type="protein sequence ID" value="KYK60724.1"/>
    <property type="molecule type" value="Genomic_DNA"/>
</dbReference>
<keyword evidence="2" id="KW-0812">Transmembrane</keyword>
<evidence type="ECO:0000313" key="3">
    <source>
        <dbReference type="EMBL" id="KYK60724.1"/>
    </source>
</evidence>
<keyword evidence="2" id="KW-1133">Transmembrane helix</keyword>
<protein>
    <submittedName>
        <fullName evidence="3">Lecithin:cholesterol/phospholipid:diacylglycerol acyltransferase</fullName>
    </submittedName>
</protein>
<comment type="caution">
    <text evidence="3">The sequence shown here is derived from an EMBL/GenBank/DDBJ whole genome shotgun (WGS) entry which is preliminary data.</text>
</comment>
<dbReference type="GO" id="GO:0006672">
    <property type="term" value="P:ceramide metabolic process"/>
    <property type="evidence" value="ECO:0007669"/>
    <property type="project" value="EnsemblFungi"/>
</dbReference>
<dbReference type="GeneID" id="63714505"/>